<dbReference type="AlphaFoldDB" id="A0AAJ5VVM4"/>
<reference evidence="1" key="1">
    <citation type="submission" date="2023-03" db="EMBL/GenBank/DDBJ databases">
        <title>Andean soil-derived lignocellulolytic bacterial consortium as a source of novel taxa and putative plastic-active enzymes.</title>
        <authorList>
            <person name="Diaz-Garcia L."/>
            <person name="Chuvochina M."/>
            <person name="Feuerriegel G."/>
            <person name="Bunk B."/>
            <person name="Sproer C."/>
            <person name="Streit W.R."/>
            <person name="Rodriguez L.M."/>
            <person name="Overmann J."/>
            <person name="Jimenez D.J."/>
        </authorList>
    </citation>
    <scope>NUCLEOTIDE SEQUENCE</scope>
    <source>
        <strain evidence="1">MAG 4196</strain>
    </source>
</reference>
<dbReference type="InterPro" id="IPR037079">
    <property type="entry name" value="AF2212/PG0164-like_sf"/>
</dbReference>
<sequence>MAELSFTTEIIHWRGPAPFFYAPVPAEHVETIARAAKTVSYGWGMIPVDATIGDLTFYTTLFPKNGGYLLPLKAAVRKSIGVTVGDVIAIGIRLRSER</sequence>
<proteinExistence type="predicted"/>
<dbReference type="Pfam" id="PF08922">
    <property type="entry name" value="DUF1905"/>
    <property type="match status" value="1"/>
</dbReference>
<dbReference type="SUPFAM" id="SSF141694">
    <property type="entry name" value="AF2212/PG0164-like"/>
    <property type="match status" value="1"/>
</dbReference>
<dbReference type="Proteomes" id="UP001217476">
    <property type="component" value="Chromosome"/>
</dbReference>
<dbReference type="EMBL" id="CP119312">
    <property type="protein sequence ID" value="WEK05217.1"/>
    <property type="molecule type" value="Genomic_DNA"/>
</dbReference>
<organism evidence="1 2">
    <name type="scientific">Candidatus Devosia phytovorans</name>
    <dbReference type="NCBI Taxonomy" id="3121372"/>
    <lineage>
        <taxon>Bacteria</taxon>
        <taxon>Pseudomonadati</taxon>
        <taxon>Pseudomonadota</taxon>
        <taxon>Alphaproteobacteria</taxon>
        <taxon>Hyphomicrobiales</taxon>
        <taxon>Devosiaceae</taxon>
        <taxon>Devosia</taxon>
    </lineage>
</organism>
<protein>
    <submittedName>
        <fullName evidence="1">DUF1905 domain-containing protein</fullName>
    </submittedName>
</protein>
<evidence type="ECO:0000313" key="1">
    <source>
        <dbReference type="EMBL" id="WEK05217.1"/>
    </source>
</evidence>
<name>A0AAJ5VVM4_9HYPH</name>
<dbReference type="InterPro" id="IPR015018">
    <property type="entry name" value="DUF1905"/>
</dbReference>
<gene>
    <name evidence="1" type="ORF">P0Y65_02870</name>
</gene>
<accession>A0AAJ5VVM4</accession>
<evidence type="ECO:0000313" key="2">
    <source>
        <dbReference type="Proteomes" id="UP001217476"/>
    </source>
</evidence>
<dbReference type="Gene3D" id="2.40.30.100">
    <property type="entry name" value="AF2212/PG0164-like"/>
    <property type="match status" value="1"/>
</dbReference>